<keyword evidence="3" id="KW-1185">Reference proteome</keyword>
<feature type="signal peptide" evidence="1">
    <location>
        <begin position="1"/>
        <end position="23"/>
    </location>
</feature>
<evidence type="ECO:0000256" key="1">
    <source>
        <dbReference type="SAM" id="SignalP"/>
    </source>
</evidence>
<reference evidence="2 3" key="1">
    <citation type="submission" date="2022-05" db="EMBL/GenBank/DDBJ databases">
        <title>Seasonal and diel survey of microbial diversity of the Tyrrhenian coast.</title>
        <authorList>
            <person name="Gattoni G."/>
            <person name="Corral P."/>
        </authorList>
    </citation>
    <scope>NUCLEOTIDE SEQUENCE [LARGE SCALE GENOMIC DNA]</scope>
    <source>
        <strain evidence="2 3">V10</strain>
    </source>
</reference>
<evidence type="ECO:0000313" key="3">
    <source>
        <dbReference type="Proteomes" id="UP001202550"/>
    </source>
</evidence>
<feature type="chain" id="PRO_5045208135" evidence="1">
    <location>
        <begin position="24"/>
        <end position="146"/>
    </location>
</feature>
<dbReference type="Proteomes" id="UP001202550">
    <property type="component" value="Unassembled WGS sequence"/>
</dbReference>
<keyword evidence="1" id="KW-0732">Signal</keyword>
<dbReference type="InterPro" id="IPR020349">
    <property type="entry name" value="Uncharacterised_14.7kDa"/>
</dbReference>
<comment type="caution">
    <text evidence="2">The sequence shown here is derived from an EMBL/GenBank/DDBJ whole genome shotgun (WGS) entry which is preliminary data.</text>
</comment>
<organism evidence="2 3">
    <name type="scientific">Roseinatronobacter domitianus</name>
    <dbReference type="NCBI Taxonomy" id="2940293"/>
    <lineage>
        <taxon>Bacteria</taxon>
        <taxon>Pseudomonadati</taxon>
        <taxon>Pseudomonadota</taxon>
        <taxon>Alphaproteobacteria</taxon>
        <taxon>Rhodobacterales</taxon>
        <taxon>Paracoccaceae</taxon>
        <taxon>Roseinatronobacter</taxon>
    </lineage>
</organism>
<dbReference type="RefSeq" id="WP_249057632.1">
    <property type="nucleotide sequence ID" value="NZ_JALZWP010000005.1"/>
</dbReference>
<accession>A0ABT0M0K4</accession>
<protein>
    <submittedName>
        <fullName evidence="2">DUF5333 domain-containing protein</fullName>
    </submittedName>
</protein>
<sequence length="146" mass="15740">MMARATLLAGLAVAASLATGSAAQSMTQAEVNDLLRATPEVYNGLFTAAIIKHIADSCPDSIDPPGKLARVAYFFGLYNKARALGPDRGQIEAFVEDEAEQERMRQLVFTYLRAADVDPMNEQAVCAYASDQIAEGSAIGKRLREK</sequence>
<proteinExistence type="predicted"/>
<dbReference type="Pfam" id="PF17267">
    <property type="entry name" value="DUF5333"/>
    <property type="match status" value="1"/>
</dbReference>
<evidence type="ECO:0000313" key="2">
    <source>
        <dbReference type="EMBL" id="MCL1628389.1"/>
    </source>
</evidence>
<gene>
    <name evidence="2" type="ORF">M3N55_06565</name>
</gene>
<name>A0ABT0M0K4_9RHOB</name>
<dbReference type="EMBL" id="JALZWP010000005">
    <property type="protein sequence ID" value="MCL1628389.1"/>
    <property type="molecule type" value="Genomic_DNA"/>
</dbReference>